<evidence type="ECO:0000313" key="1">
    <source>
        <dbReference type="EMBL" id="MBS6940809.1"/>
    </source>
</evidence>
<proteinExistence type="predicted"/>
<sequence length="93" mass="10101">MDIPKSVNVLGIPYRVEFGGVEPDENGSCSPSKRLISIRAGMCAEEETQVFLHEVVHAILAGLSYDDLYEDERLVQGLAIGLHQALFAPTSDA</sequence>
<protein>
    <recommendedName>
        <fullName evidence="3">IrrE N-terminal-like domain-containing protein</fullName>
    </recommendedName>
</protein>
<evidence type="ECO:0008006" key="3">
    <source>
        <dbReference type="Google" id="ProtNLM"/>
    </source>
</evidence>
<name>A0A943UXA8_9ACTN</name>
<dbReference type="AlphaFoldDB" id="A0A943UXA8"/>
<dbReference type="Proteomes" id="UP000727506">
    <property type="component" value="Unassembled WGS sequence"/>
</dbReference>
<reference evidence="1" key="1">
    <citation type="submission" date="2021-02" db="EMBL/GenBank/DDBJ databases">
        <title>Infant gut strain persistence is associated with maternal origin, phylogeny, and functional potential including surface adhesion and iron acquisition.</title>
        <authorList>
            <person name="Lou Y.C."/>
        </authorList>
    </citation>
    <scope>NUCLEOTIDE SEQUENCE</scope>
    <source>
        <strain evidence="1">L2_039_000G1_dasL2_039_000G1_concoct_11</strain>
    </source>
</reference>
<dbReference type="EMBL" id="JAGZSV010000069">
    <property type="protein sequence ID" value="MBS6940809.1"/>
    <property type="molecule type" value="Genomic_DNA"/>
</dbReference>
<evidence type="ECO:0000313" key="2">
    <source>
        <dbReference type="Proteomes" id="UP000727506"/>
    </source>
</evidence>
<comment type="caution">
    <text evidence="1">The sequence shown here is derived from an EMBL/GenBank/DDBJ whole genome shotgun (WGS) entry which is preliminary data.</text>
</comment>
<organism evidence="1 2">
    <name type="scientific">Slackia piriformis</name>
    <dbReference type="NCBI Taxonomy" id="626934"/>
    <lineage>
        <taxon>Bacteria</taxon>
        <taxon>Bacillati</taxon>
        <taxon>Actinomycetota</taxon>
        <taxon>Coriobacteriia</taxon>
        <taxon>Eggerthellales</taxon>
        <taxon>Eggerthellaceae</taxon>
        <taxon>Slackia</taxon>
    </lineage>
</organism>
<gene>
    <name evidence="1" type="ORF">KH142_04885</name>
</gene>
<accession>A0A943UXA8</accession>